<evidence type="ECO:0000313" key="1">
    <source>
        <dbReference type="EMBL" id="MBD2703149.1"/>
    </source>
</evidence>
<gene>
    <name evidence="1" type="ORF">IC229_21055</name>
</gene>
<dbReference type="InterPro" id="IPR032710">
    <property type="entry name" value="NTF2-like_dom_sf"/>
</dbReference>
<organism evidence="1 2">
    <name type="scientific">Spirosoma profusum</name>
    <dbReference type="NCBI Taxonomy" id="2771354"/>
    <lineage>
        <taxon>Bacteria</taxon>
        <taxon>Pseudomonadati</taxon>
        <taxon>Bacteroidota</taxon>
        <taxon>Cytophagia</taxon>
        <taxon>Cytophagales</taxon>
        <taxon>Cytophagaceae</taxon>
        <taxon>Spirosoma</taxon>
    </lineage>
</organism>
<name>A0A926XYG1_9BACT</name>
<dbReference type="SUPFAM" id="SSF54427">
    <property type="entry name" value="NTF2-like"/>
    <property type="match status" value="1"/>
</dbReference>
<proteinExistence type="predicted"/>
<dbReference type="EMBL" id="JACWZY010000019">
    <property type="protein sequence ID" value="MBD2703149.1"/>
    <property type="molecule type" value="Genomic_DNA"/>
</dbReference>
<evidence type="ECO:0000313" key="2">
    <source>
        <dbReference type="Proteomes" id="UP000598820"/>
    </source>
</evidence>
<keyword evidence="2" id="KW-1185">Reference proteome</keyword>
<dbReference type="AlphaFoldDB" id="A0A926XYG1"/>
<accession>A0A926XYG1</accession>
<dbReference type="Gene3D" id="3.10.450.50">
    <property type="match status" value="1"/>
</dbReference>
<comment type="caution">
    <text evidence="1">The sequence shown here is derived from an EMBL/GenBank/DDBJ whole genome shotgun (WGS) entry which is preliminary data.</text>
</comment>
<dbReference type="Proteomes" id="UP000598820">
    <property type="component" value="Unassembled WGS sequence"/>
</dbReference>
<protein>
    <submittedName>
        <fullName evidence="1">Nuclear transport factor 2 family protein</fullName>
    </submittedName>
</protein>
<reference evidence="1" key="1">
    <citation type="submission" date="2020-09" db="EMBL/GenBank/DDBJ databases">
        <authorList>
            <person name="Kim M.K."/>
        </authorList>
    </citation>
    <scope>NUCLEOTIDE SEQUENCE</scope>
    <source>
        <strain evidence="1">BT702</strain>
    </source>
</reference>
<dbReference type="RefSeq" id="WP_190888992.1">
    <property type="nucleotide sequence ID" value="NZ_JACWZY010000019.1"/>
</dbReference>
<sequence>MTTKQIAEAFSRHDFASTYPYLSDAIQWNLVGSQTINGKQHVIATCDQSADYLKTVTTTFDKFLVLGTENDVVIDSLSTYEDDEQQRSNVASCDWYRFENGKLAEITSYTIEIKD</sequence>